<dbReference type="Pfam" id="PF00589">
    <property type="entry name" value="Phage_integrase"/>
    <property type="match status" value="1"/>
</dbReference>
<dbReference type="InterPro" id="IPR010998">
    <property type="entry name" value="Integrase_recombinase_N"/>
</dbReference>
<gene>
    <name evidence="9" type="ORF">DES47_1104</name>
</gene>
<reference evidence="9 10" key="1">
    <citation type="submission" date="2019-03" db="EMBL/GenBank/DDBJ databases">
        <title>Genomic Encyclopedia of Type Strains, Phase IV (KMG-IV): sequencing the most valuable type-strain genomes for metagenomic binning, comparative biology and taxonomic classification.</title>
        <authorList>
            <person name="Goeker M."/>
        </authorList>
    </citation>
    <scope>NUCLEOTIDE SEQUENCE [LARGE SCALE GENOMIC DNA]</scope>
    <source>
        <strain evidence="9 10">DSM 16998</strain>
    </source>
</reference>
<dbReference type="GO" id="GO:0015074">
    <property type="term" value="P:DNA integration"/>
    <property type="evidence" value="ECO:0007669"/>
    <property type="project" value="UniProtKB-KW"/>
</dbReference>
<dbReference type="InterPro" id="IPR011946">
    <property type="entry name" value="Integrase_integron-type"/>
</dbReference>
<feature type="domain" description="Tyr recombinase" evidence="7">
    <location>
        <begin position="122"/>
        <end position="335"/>
    </location>
</feature>
<dbReference type="GO" id="GO:0003677">
    <property type="term" value="F:DNA binding"/>
    <property type="evidence" value="ECO:0007669"/>
    <property type="project" value="UniProtKB-UniRule"/>
</dbReference>
<dbReference type="InterPro" id="IPR013762">
    <property type="entry name" value="Integrase-like_cat_sf"/>
</dbReference>
<dbReference type="OrthoDB" id="9801717at2"/>
<name>A0A4R6QI37_9BURK</name>
<organism evidence="9 10">
    <name type="scientific">Roseateles toxinivorans</name>
    <dbReference type="NCBI Taxonomy" id="270368"/>
    <lineage>
        <taxon>Bacteria</taxon>
        <taxon>Pseudomonadati</taxon>
        <taxon>Pseudomonadota</taxon>
        <taxon>Betaproteobacteria</taxon>
        <taxon>Burkholderiales</taxon>
        <taxon>Sphaerotilaceae</taxon>
        <taxon>Roseateles</taxon>
    </lineage>
</organism>
<keyword evidence="3 5" id="KW-0238">DNA-binding</keyword>
<dbReference type="NCBIfam" id="TIGR02249">
    <property type="entry name" value="integrase_gron"/>
    <property type="match status" value="1"/>
</dbReference>
<feature type="region of interest" description="Disordered" evidence="6">
    <location>
        <begin position="347"/>
        <end position="394"/>
    </location>
</feature>
<evidence type="ECO:0000256" key="6">
    <source>
        <dbReference type="SAM" id="MobiDB-lite"/>
    </source>
</evidence>
<dbReference type="AlphaFoldDB" id="A0A4R6QI37"/>
<proteinExistence type="inferred from homology"/>
<comment type="similarity">
    <text evidence="1">Belongs to the 'phage' integrase family.</text>
</comment>
<evidence type="ECO:0000256" key="2">
    <source>
        <dbReference type="ARBA" id="ARBA00022908"/>
    </source>
</evidence>
<dbReference type="Proteomes" id="UP000295361">
    <property type="component" value="Unassembled WGS sequence"/>
</dbReference>
<evidence type="ECO:0000256" key="1">
    <source>
        <dbReference type="ARBA" id="ARBA00008857"/>
    </source>
</evidence>
<comment type="caution">
    <text evidence="9">The sequence shown here is derived from an EMBL/GenBank/DDBJ whole genome shotgun (WGS) entry which is preliminary data.</text>
</comment>
<dbReference type="InterPro" id="IPR004107">
    <property type="entry name" value="Integrase_SAM-like_N"/>
</dbReference>
<dbReference type="Gene3D" id="1.10.443.10">
    <property type="entry name" value="Intergrase catalytic core"/>
    <property type="match status" value="1"/>
</dbReference>
<feature type="domain" description="Core-binding (CB)" evidence="8">
    <location>
        <begin position="25"/>
        <end position="104"/>
    </location>
</feature>
<dbReference type="PROSITE" id="PS51898">
    <property type="entry name" value="TYR_RECOMBINASE"/>
    <property type="match status" value="1"/>
</dbReference>
<dbReference type="CDD" id="cd01193">
    <property type="entry name" value="INT_IntI_C"/>
    <property type="match status" value="1"/>
</dbReference>
<dbReference type="NCBIfam" id="NF011946">
    <property type="entry name" value="PRK15417.1"/>
    <property type="match status" value="1"/>
</dbReference>
<dbReference type="Pfam" id="PF13495">
    <property type="entry name" value="Phage_int_SAM_4"/>
    <property type="match status" value="1"/>
</dbReference>
<dbReference type="InParanoid" id="A0A4R6QI37"/>
<evidence type="ECO:0000256" key="5">
    <source>
        <dbReference type="PROSITE-ProRule" id="PRU01248"/>
    </source>
</evidence>
<evidence type="ECO:0000313" key="10">
    <source>
        <dbReference type="Proteomes" id="UP000295361"/>
    </source>
</evidence>
<dbReference type="InterPro" id="IPR011010">
    <property type="entry name" value="DNA_brk_join_enz"/>
</dbReference>
<dbReference type="InterPro" id="IPR002104">
    <property type="entry name" value="Integrase_catalytic"/>
</dbReference>
<dbReference type="PANTHER" id="PTHR30349">
    <property type="entry name" value="PHAGE INTEGRASE-RELATED"/>
    <property type="match status" value="1"/>
</dbReference>
<evidence type="ECO:0000256" key="4">
    <source>
        <dbReference type="ARBA" id="ARBA00023172"/>
    </source>
</evidence>
<keyword evidence="10" id="KW-1185">Reference proteome</keyword>
<dbReference type="GO" id="GO:0006310">
    <property type="term" value="P:DNA recombination"/>
    <property type="evidence" value="ECO:0007669"/>
    <property type="project" value="UniProtKB-KW"/>
</dbReference>
<dbReference type="InterPro" id="IPR050090">
    <property type="entry name" value="Tyrosine_recombinase_XerCD"/>
</dbReference>
<keyword evidence="2" id="KW-0229">DNA integration</keyword>
<evidence type="ECO:0000259" key="7">
    <source>
        <dbReference type="PROSITE" id="PS51898"/>
    </source>
</evidence>
<accession>A0A4R6QI37</accession>
<evidence type="ECO:0000256" key="3">
    <source>
        <dbReference type="ARBA" id="ARBA00023125"/>
    </source>
</evidence>
<dbReference type="InterPro" id="IPR044068">
    <property type="entry name" value="CB"/>
</dbReference>
<dbReference type="PANTHER" id="PTHR30349:SF64">
    <property type="entry name" value="PROPHAGE INTEGRASE INTD-RELATED"/>
    <property type="match status" value="1"/>
</dbReference>
<evidence type="ECO:0000259" key="8">
    <source>
        <dbReference type="PROSITE" id="PS51900"/>
    </source>
</evidence>
<dbReference type="Gene3D" id="1.10.150.130">
    <property type="match status" value="1"/>
</dbReference>
<sequence length="415" mass="46454">MADSSRTLLRPAGELSPLPPLQAVKLLDQVRERVRSLHYSLRTEQAYVHWVRAFVRFHGLRHPRDLGQDELEAFLSWLANERHVAVSTHKQALSALLFLYTKVLDINLPWLRQIGRPRSKRRLPVVLTRDDIARVFRWMDGEYRLFAQLLYGTGLRLSEGLQLRVKDLDFDHGAIIVREGKGGKDRVVMLPTSLIPALRAQLAHARCLWVADQAGQHGGVYMPDALDRKYPRSASSWIWFWVFPQGKHSVDPRSGEIRRHHMFDQGFQRAFKRALVSAQIGKLATPHTLRHSFATHLLQAGYDIRTVQDLLGHADVATTMIYTHVLKLGGGAVRSPVDMLGPLSGPGVAEVSRAPSAPRRGGSTGIAPAQVSAEPADPASNRSRHTGGDALSHGPWRVAVPEASYCARLMSRVWR</sequence>
<dbReference type="SUPFAM" id="SSF56349">
    <property type="entry name" value="DNA breaking-rejoining enzymes"/>
    <property type="match status" value="1"/>
</dbReference>
<keyword evidence="4" id="KW-0233">DNA recombination</keyword>
<protein>
    <submittedName>
        <fullName evidence="9">Integron integrase</fullName>
    </submittedName>
</protein>
<evidence type="ECO:0000313" key="9">
    <source>
        <dbReference type="EMBL" id="TDP61792.1"/>
    </source>
</evidence>
<dbReference type="EMBL" id="SNXS01000010">
    <property type="protein sequence ID" value="TDP61792.1"/>
    <property type="molecule type" value="Genomic_DNA"/>
</dbReference>
<dbReference type="PROSITE" id="PS51900">
    <property type="entry name" value="CB"/>
    <property type="match status" value="1"/>
</dbReference>